<proteinExistence type="predicted"/>
<name>A0A7I9VIU9_9BACT</name>
<dbReference type="Proteomes" id="UP000503640">
    <property type="component" value="Unassembled WGS sequence"/>
</dbReference>
<protein>
    <submittedName>
        <fullName evidence="2">Uncharacterized protein</fullName>
    </submittedName>
</protein>
<evidence type="ECO:0000256" key="1">
    <source>
        <dbReference type="SAM" id="MobiDB-lite"/>
    </source>
</evidence>
<reference evidence="3" key="1">
    <citation type="journal article" date="2020" name="Appl. Environ. Microbiol.">
        <title>Diazotrophic Anaeromyxobacter Isolates from Soils.</title>
        <authorList>
            <person name="Masuda Y."/>
            <person name="Yamanaka H."/>
            <person name="Xu Z.X."/>
            <person name="Shiratori Y."/>
            <person name="Aono T."/>
            <person name="Amachi S."/>
            <person name="Senoo K."/>
            <person name="Itoh H."/>
        </authorList>
    </citation>
    <scope>NUCLEOTIDE SEQUENCE [LARGE SCALE GENOMIC DNA]</scope>
    <source>
        <strain evidence="3">R267</strain>
    </source>
</reference>
<evidence type="ECO:0000313" key="2">
    <source>
        <dbReference type="EMBL" id="GEJ56273.1"/>
    </source>
</evidence>
<dbReference type="EMBL" id="BJTG01000002">
    <property type="protein sequence ID" value="GEJ56273.1"/>
    <property type="molecule type" value="Genomic_DNA"/>
</dbReference>
<gene>
    <name evidence="2" type="ORF">AMYX_10140</name>
</gene>
<feature type="region of interest" description="Disordered" evidence="1">
    <location>
        <begin position="118"/>
        <end position="139"/>
    </location>
</feature>
<dbReference type="AlphaFoldDB" id="A0A7I9VIU9"/>
<organism evidence="2 3">
    <name type="scientific">Anaeromyxobacter diazotrophicus</name>
    <dbReference type="NCBI Taxonomy" id="2590199"/>
    <lineage>
        <taxon>Bacteria</taxon>
        <taxon>Pseudomonadati</taxon>
        <taxon>Myxococcota</taxon>
        <taxon>Myxococcia</taxon>
        <taxon>Myxococcales</taxon>
        <taxon>Cystobacterineae</taxon>
        <taxon>Anaeromyxobacteraceae</taxon>
        <taxon>Anaeromyxobacter</taxon>
    </lineage>
</organism>
<accession>A0A7I9VIU9</accession>
<comment type="caution">
    <text evidence="2">The sequence shown here is derived from an EMBL/GenBank/DDBJ whole genome shotgun (WGS) entry which is preliminary data.</text>
</comment>
<evidence type="ECO:0000313" key="3">
    <source>
        <dbReference type="Proteomes" id="UP000503640"/>
    </source>
</evidence>
<sequence>MGPAARASPPAKSAAPAARALGVRAADGENVSALGPRRFLDRGAPAALPRDGRDMTLSQVTVGTVPGRGRGMLRAAAWTVGLFSLGGGICHLFPGPIVEPLVLLALGATLFFVSGRSPAPRAESAPPAADDVAPRVARP</sequence>
<keyword evidence="3" id="KW-1185">Reference proteome</keyword>